<dbReference type="EMBL" id="OX458332">
    <property type="protein sequence ID" value="CAI8834194.1"/>
    <property type="molecule type" value="Genomic_DNA"/>
</dbReference>
<dbReference type="AlphaFoldDB" id="A0AA35ULG6"/>
<organism evidence="3 4">
    <name type="scientific">Methylococcus capsulatus</name>
    <dbReference type="NCBI Taxonomy" id="414"/>
    <lineage>
        <taxon>Bacteria</taxon>
        <taxon>Pseudomonadati</taxon>
        <taxon>Pseudomonadota</taxon>
        <taxon>Gammaproteobacteria</taxon>
        <taxon>Methylococcales</taxon>
        <taxon>Methylococcaceae</taxon>
        <taxon>Methylococcus</taxon>
    </lineage>
</organism>
<keyword evidence="2" id="KW-1133">Transmembrane helix</keyword>
<protein>
    <submittedName>
        <fullName evidence="3">Uncharacterized protein</fullName>
    </submittedName>
</protein>
<sequence>MSSTRVPGEQAYASVTPVPSTQGTNPSILKTFRPFAMDLLVKLIKILLLLFCAALAFGWGVCGILGLAAVGNPNGGLSWEILPLALAGFALMALFGWFAWKLKRSLSPTTGRPP</sequence>
<dbReference type="Proteomes" id="UP001158598">
    <property type="component" value="Chromosome"/>
</dbReference>
<reference evidence="3" key="1">
    <citation type="submission" date="2023-03" db="EMBL/GenBank/DDBJ databases">
        <authorList>
            <person name="Pearce D."/>
        </authorList>
    </citation>
    <scope>NUCLEOTIDE SEQUENCE</scope>
    <source>
        <strain evidence="3">Mc</strain>
    </source>
</reference>
<keyword evidence="2" id="KW-0812">Transmembrane</keyword>
<gene>
    <name evidence="3" type="ORF">MCNOR_2190</name>
</gene>
<feature type="transmembrane region" description="Helical" evidence="2">
    <location>
        <begin position="81"/>
        <end position="100"/>
    </location>
</feature>
<accession>A0AA35ULG6</accession>
<evidence type="ECO:0000256" key="2">
    <source>
        <dbReference type="SAM" id="Phobius"/>
    </source>
</evidence>
<evidence type="ECO:0000313" key="3">
    <source>
        <dbReference type="EMBL" id="CAI8834194.1"/>
    </source>
</evidence>
<keyword evidence="2" id="KW-0472">Membrane</keyword>
<feature type="transmembrane region" description="Helical" evidence="2">
    <location>
        <begin position="46"/>
        <end position="69"/>
    </location>
</feature>
<evidence type="ECO:0000256" key="1">
    <source>
        <dbReference type="SAM" id="MobiDB-lite"/>
    </source>
</evidence>
<name>A0AA35ULG6_METCP</name>
<evidence type="ECO:0000313" key="4">
    <source>
        <dbReference type="Proteomes" id="UP001158598"/>
    </source>
</evidence>
<feature type="region of interest" description="Disordered" evidence="1">
    <location>
        <begin position="1"/>
        <end position="25"/>
    </location>
</feature>
<proteinExistence type="predicted"/>